<dbReference type="GeneID" id="42782870"/>
<proteinExistence type="predicted"/>
<protein>
    <submittedName>
        <fullName evidence="2">Uncharacterized protein</fullName>
    </submittedName>
</protein>
<organism evidence="2 3">
    <name type="scientific">Natronobacterium gregoryi</name>
    <dbReference type="NCBI Taxonomy" id="44930"/>
    <lineage>
        <taxon>Archaea</taxon>
        <taxon>Methanobacteriati</taxon>
        <taxon>Methanobacteriota</taxon>
        <taxon>Stenosarchaea group</taxon>
        <taxon>Halobacteria</taxon>
        <taxon>Halobacteriales</taxon>
        <taxon>Natrialbaceae</taxon>
        <taxon>Natronobacterium</taxon>
    </lineage>
</organism>
<dbReference type="Proteomes" id="UP000182829">
    <property type="component" value="Unassembled WGS sequence"/>
</dbReference>
<keyword evidence="1" id="KW-1133">Transmembrane helix</keyword>
<evidence type="ECO:0000313" key="2">
    <source>
        <dbReference type="EMBL" id="SFJ30761.1"/>
    </source>
</evidence>
<evidence type="ECO:0000256" key="1">
    <source>
        <dbReference type="SAM" id="Phobius"/>
    </source>
</evidence>
<name>A0A1I3QBR7_9EURY</name>
<keyword evidence="1" id="KW-0812">Transmembrane</keyword>
<reference evidence="2 3" key="1">
    <citation type="submission" date="2016-10" db="EMBL/GenBank/DDBJ databases">
        <authorList>
            <person name="de Groot N.N."/>
        </authorList>
    </citation>
    <scope>NUCLEOTIDE SEQUENCE [LARGE SCALE GENOMIC DNA]</scope>
    <source>
        <strain evidence="2 3">SP2</strain>
    </source>
</reference>
<gene>
    <name evidence="2" type="ORF">SAMN05443661_12144</name>
</gene>
<dbReference type="AlphaFoldDB" id="A0A1I3QBR7"/>
<accession>A0A1I3QBR7</accession>
<evidence type="ECO:0000313" key="3">
    <source>
        <dbReference type="Proteomes" id="UP000182829"/>
    </source>
</evidence>
<feature type="transmembrane region" description="Helical" evidence="1">
    <location>
        <begin position="36"/>
        <end position="60"/>
    </location>
</feature>
<keyword evidence="1" id="KW-0472">Membrane</keyword>
<dbReference type="RefSeq" id="WP_015233852.1">
    <property type="nucleotide sequence ID" value="NZ_FORO01000021.1"/>
</dbReference>
<dbReference type="EMBL" id="FORO01000021">
    <property type="protein sequence ID" value="SFJ30761.1"/>
    <property type="molecule type" value="Genomic_DNA"/>
</dbReference>
<sequence>MSSVDADDIGNKVTFTYATGGFAVLGSYQAAASSDVGLLPIVLGYPLILVAGLWFTHYIFEDVVNEVSDDEC</sequence>